<reference evidence="1 2" key="1">
    <citation type="submission" date="2015-12" db="EMBL/GenBank/DDBJ databases">
        <title>Draft genome sequence of Moniliophthora roreri, the causal agent of frosty pod rot of cacao.</title>
        <authorList>
            <person name="Aime M.C."/>
            <person name="Diaz-Valderrama J.R."/>
            <person name="Kijpornyongpan T."/>
            <person name="Phillips-Mora W."/>
        </authorList>
    </citation>
    <scope>NUCLEOTIDE SEQUENCE [LARGE SCALE GENOMIC DNA]</scope>
    <source>
        <strain evidence="1 2">MCA 2952</strain>
    </source>
</reference>
<gene>
    <name evidence="1" type="ORF">WG66_4169</name>
</gene>
<dbReference type="Proteomes" id="UP000054988">
    <property type="component" value="Unassembled WGS sequence"/>
</dbReference>
<organism evidence="1 2">
    <name type="scientific">Moniliophthora roreri</name>
    <name type="common">Frosty pod rot fungus</name>
    <name type="synonym">Monilia roreri</name>
    <dbReference type="NCBI Taxonomy" id="221103"/>
    <lineage>
        <taxon>Eukaryota</taxon>
        <taxon>Fungi</taxon>
        <taxon>Dikarya</taxon>
        <taxon>Basidiomycota</taxon>
        <taxon>Agaricomycotina</taxon>
        <taxon>Agaricomycetes</taxon>
        <taxon>Agaricomycetidae</taxon>
        <taxon>Agaricales</taxon>
        <taxon>Marasmiineae</taxon>
        <taxon>Marasmiaceae</taxon>
        <taxon>Moniliophthora</taxon>
    </lineage>
</organism>
<dbReference type="EMBL" id="LATX01001219">
    <property type="protein sequence ID" value="KTB43261.1"/>
    <property type="molecule type" value="Genomic_DNA"/>
</dbReference>
<name>A0A0W0G3X2_MONRR</name>
<sequence length="210" mass="23727">MCGPTPELLDPLPRIFPLVKSSRDKEGILRWLQSFPPQYAYQTLLPIAQHSGKLWVLTDNVLPPTRLTPDSSPSFVQAASFAKPTGYLHAESCKVCYYWRLVSLANPRLWAKLEVEPDFSNPLHPATFRDLKRYIERAQSAPMDNTLTIDYDDGTLLADVLEAPLASSSQWHSLEYDVGEDRVVDTASIILEYAAENYHLSILWRSHVAA</sequence>
<dbReference type="AlphaFoldDB" id="A0A0W0G3X2"/>
<comment type="caution">
    <text evidence="1">The sequence shown here is derived from an EMBL/GenBank/DDBJ whole genome shotgun (WGS) entry which is preliminary data.</text>
</comment>
<evidence type="ECO:0000313" key="2">
    <source>
        <dbReference type="Proteomes" id="UP000054988"/>
    </source>
</evidence>
<evidence type="ECO:0008006" key="3">
    <source>
        <dbReference type="Google" id="ProtNLM"/>
    </source>
</evidence>
<protein>
    <recommendedName>
        <fullName evidence="3">F-box domain-containing protein</fullName>
    </recommendedName>
</protein>
<proteinExistence type="predicted"/>
<accession>A0A0W0G3X2</accession>
<evidence type="ECO:0000313" key="1">
    <source>
        <dbReference type="EMBL" id="KTB43261.1"/>
    </source>
</evidence>